<protein>
    <submittedName>
        <fullName evidence="2">Uncharacterized protein</fullName>
    </submittedName>
</protein>
<name>A0A2T7A9V3_9POAL</name>
<feature type="region of interest" description="Disordered" evidence="1">
    <location>
        <begin position="56"/>
        <end position="77"/>
    </location>
</feature>
<dbReference type="Proteomes" id="UP000243499">
    <property type="component" value="Unassembled WGS sequence"/>
</dbReference>
<proteinExistence type="predicted"/>
<reference evidence="2" key="1">
    <citation type="submission" date="2018-04" db="EMBL/GenBank/DDBJ databases">
        <title>WGS assembly of Panicum hallii.</title>
        <authorList>
            <person name="Lovell J."/>
            <person name="Jenkins J."/>
            <person name="Lowry D."/>
            <person name="Mamidi S."/>
            <person name="Sreedasyam A."/>
            <person name="Weng X."/>
            <person name="Barry K."/>
            <person name="Bonette J."/>
            <person name="Campitelli B."/>
            <person name="Daum C."/>
            <person name="Gordon S."/>
            <person name="Gould B."/>
            <person name="Lipzen A."/>
            <person name="Macqueen A."/>
            <person name="Palacio-Mejia J."/>
            <person name="Plott C."/>
            <person name="Shakirov E."/>
            <person name="Shu S."/>
            <person name="Yoshinaga Y."/>
            <person name="Zane M."/>
            <person name="Rokhsar D."/>
            <person name="Grimwood J."/>
            <person name="Schmutz J."/>
            <person name="Juenger T."/>
        </authorList>
    </citation>
    <scope>NUCLEOTIDE SEQUENCE [LARGE SCALE GENOMIC DNA]</scope>
    <source>
        <strain evidence="2">FIL2</strain>
    </source>
</reference>
<feature type="region of interest" description="Disordered" evidence="1">
    <location>
        <begin position="1"/>
        <end position="37"/>
    </location>
</feature>
<gene>
    <name evidence="2" type="ORF">PAHAL_J025700</name>
</gene>
<dbReference type="AlphaFoldDB" id="A0A2T7A9V3"/>
<dbReference type="EMBL" id="KZ794463">
    <property type="protein sequence ID" value="PUV26740.1"/>
    <property type="molecule type" value="Genomic_DNA"/>
</dbReference>
<organism evidence="2">
    <name type="scientific">Panicum hallii</name>
    <dbReference type="NCBI Taxonomy" id="206008"/>
    <lineage>
        <taxon>Eukaryota</taxon>
        <taxon>Viridiplantae</taxon>
        <taxon>Streptophyta</taxon>
        <taxon>Embryophyta</taxon>
        <taxon>Tracheophyta</taxon>
        <taxon>Spermatophyta</taxon>
        <taxon>Magnoliopsida</taxon>
        <taxon>Liliopsida</taxon>
        <taxon>Poales</taxon>
        <taxon>Poaceae</taxon>
        <taxon>PACMAD clade</taxon>
        <taxon>Panicoideae</taxon>
        <taxon>Panicodae</taxon>
        <taxon>Paniceae</taxon>
        <taxon>Panicinae</taxon>
        <taxon>Panicum</taxon>
        <taxon>Panicum sect. Panicum</taxon>
    </lineage>
</organism>
<sequence length="77" mass="8224">MLLSSPTSCAVGGPHLHSLHHHSSSNPQTRSHDHFPRWTAPLPMLQLAGSADWRRAPAGHAVTAPPGSQPATCFDLE</sequence>
<evidence type="ECO:0000313" key="2">
    <source>
        <dbReference type="EMBL" id="PUV26740.1"/>
    </source>
</evidence>
<accession>A0A2T7A9V3</accession>
<dbReference type="Gramene" id="PUV26740">
    <property type="protein sequence ID" value="PUV26740"/>
    <property type="gene ID" value="PAHAL_J025700"/>
</dbReference>
<evidence type="ECO:0000256" key="1">
    <source>
        <dbReference type="SAM" id="MobiDB-lite"/>
    </source>
</evidence>